<dbReference type="InterPro" id="IPR014015">
    <property type="entry name" value="Helicase_SF3_DNA-vir"/>
</dbReference>
<dbReference type="NCBIfam" id="TIGR01613">
    <property type="entry name" value="primase_Cterm"/>
    <property type="match status" value="1"/>
</dbReference>
<dbReference type="PANTHER" id="PTHR35372">
    <property type="entry name" value="ATP BINDING PROTEIN-RELATED"/>
    <property type="match status" value="1"/>
</dbReference>
<protein>
    <recommendedName>
        <fullName evidence="5">SF3 helicase domain-containing protein</fullName>
    </recommendedName>
</protein>
<feature type="region of interest" description="Disordered" evidence="4">
    <location>
        <begin position="392"/>
        <end position="442"/>
    </location>
</feature>
<feature type="domain" description="SF3 helicase" evidence="5">
    <location>
        <begin position="632"/>
        <end position="790"/>
    </location>
</feature>
<dbReference type="AlphaFoldDB" id="A0A5B9WDA4"/>
<dbReference type="GO" id="GO:0005524">
    <property type="term" value="F:ATP binding"/>
    <property type="evidence" value="ECO:0007669"/>
    <property type="project" value="UniProtKB-KW"/>
</dbReference>
<name>A0A5B9WDA4_9BACT</name>
<evidence type="ECO:0000313" key="6">
    <source>
        <dbReference type="EMBL" id="QEH37931.1"/>
    </source>
</evidence>
<dbReference type="InterPro" id="IPR045455">
    <property type="entry name" value="NrS-1_pol-like_helicase"/>
</dbReference>
<keyword evidence="3" id="KW-0067">ATP-binding</keyword>
<dbReference type="GO" id="GO:0016787">
    <property type="term" value="F:hydrolase activity"/>
    <property type="evidence" value="ECO:0007669"/>
    <property type="project" value="UniProtKB-KW"/>
</dbReference>
<dbReference type="PANTHER" id="PTHR35372:SF2">
    <property type="entry name" value="SF3 HELICASE DOMAIN-CONTAINING PROTEIN"/>
    <property type="match status" value="1"/>
</dbReference>
<organism evidence="6 7">
    <name type="scientific">Aquisphaera giovannonii</name>
    <dbReference type="NCBI Taxonomy" id="406548"/>
    <lineage>
        <taxon>Bacteria</taxon>
        <taxon>Pseudomonadati</taxon>
        <taxon>Planctomycetota</taxon>
        <taxon>Planctomycetia</taxon>
        <taxon>Isosphaerales</taxon>
        <taxon>Isosphaeraceae</taxon>
        <taxon>Aquisphaera</taxon>
    </lineage>
</organism>
<gene>
    <name evidence="6" type="ORF">OJF2_65260</name>
</gene>
<keyword evidence="1" id="KW-0547">Nucleotide-binding</keyword>
<evidence type="ECO:0000256" key="3">
    <source>
        <dbReference type="ARBA" id="ARBA00022840"/>
    </source>
</evidence>
<reference evidence="6 7" key="1">
    <citation type="submission" date="2019-08" db="EMBL/GenBank/DDBJ databases">
        <title>Deep-cultivation of Planctomycetes and their phenomic and genomic characterization uncovers novel biology.</title>
        <authorList>
            <person name="Wiegand S."/>
            <person name="Jogler M."/>
            <person name="Boedeker C."/>
            <person name="Pinto D."/>
            <person name="Vollmers J."/>
            <person name="Rivas-Marin E."/>
            <person name="Kohn T."/>
            <person name="Peeters S.H."/>
            <person name="Heuer A."/>
            <person name="Rast P."/>
            <person name="Oberbeckmann S."/>
            <person name="Bunk B."/>
            <person name="Jeske O."/>
            <person name="Meyerdierks A."/>
            <person name="Storesund J.E."/>
            <person name="Kallscheuer N."/>
            <person name="Luecker S."/>
            <person name="Lage O.M."/>
            <person name="Pohl T."/>
            <person name="Merkel B.J."/>
            <person name="Hornburger P."/>
            <person name="Mueller R.-W."/>
            <person name="Bruemmer F."/>
            <person name="Labrenz M."/>
            <person name="Spormann A.M."/>
            <person name="Op den Camp H."/>
            <person name="Overmann J."/>
            <person name="Amann R."/>
            <person name="Jetten M.S.M."/>
            <person name="Mascher T."/>
            <person name="Medema M.H."/>
            <person name="Devos D.P."/>
            <person name="Kaster A.-K."/>
            <person name="Ovreas L."/>
            <person name="Rohde M."/>
            <person name="Galperin M.Y."/>
            <person name="Jogler C."/>
        </authorList>
    </citation>
    <scope>NUCLEOTIDE SEQUENCE [LARGE SCALE GENOMIC DNA]</scope>
    <source>
        <strain evidence="6 7">OJF2</strain>
    </source>
</reference>
<proteinExistence type="predicted"/>
<dbReference type="InterPro" id="IPR036390">
    <property type="entry name" value="WH_DNA-bd_sf"/>
</dbReference>
<dbReference type="Pfam" id="PF19263">
    <property type="entry name" value="DUF5906"/>
    <property type="match status" value="1"/>
</dbReference>
<dbReference type="SUPFAM" id="SSF46785">
    <property type="entry name" value="Winged helix' DNA-binding domain"/>
    <property type="match status" value="1"/>
</dbReference>
<accession>A0A5B9WDA4</accession>
<dbReference type="InterPro" id="IPR027417">
    <property type="entry name" value="P-loop_NTPase"/>
</dbReference>
<dbReference type="KEGG" id="agv:OJF2_65260"/>
<keyword evidence="2" id="KW-0378">Hydrolase</keyword>
<dbReference type="InterPro" id="IPR006500">
    <property type="entry name" value="Helicase_put_C_phage/plasmid"/>
</dbReference>
<evidence type="ECO:0000256" key="1">
    <source>
        <dbReference type="ARBA" id="ARBA00022741"/>
    </source>
</evidence>
<dbReference type="EMBL" id="CP042997">
    <property type="protein sequence ID" value="QEH37931.1"/>
    <property type="molecule type" value="Genomic_DNA"/>
</dbReference>
<evidence type="ECO:0000259" key="5">
    <source>
        <dbReference type="PROSITE" id="PS51206"/>
    </source>
</evidence>
<dbReference type="SUPFAM" id="SSF52540">
    <property type="entry name" value="P-loop containing nucleoside triphosphate hydrolases"/>
    <property type="match status" value="1"/>
</dbReference>
<dbReference type="InterPro" id="IPR051620">
    <property type="entry name" value="ORF904-like_C"/>
</dbReference>
<dbReference type="RefSeq" id="WP_168222163.1">
    <property type="nucleotide sequence ID" value="NZ_CP042997.1"/>
</dbReference>
<evidence type="ECO:0000313" key="7">
    <source>
        <dbReference type="Proteomes" id="UP000324233"/>
    </source>
</evidence>
<evidence type="ECO:0000256" key="2">
    <source>
        <dbReference type="ARBA" id="ARBA00022801"/>
    </source>
</evidence>
<sequence length="919" mass="100187">MTLSYADPACAAASAAPVDFPPASEAPAIATMPPAVEPQPPSTRRPCDQGPPQFDPDQARRFLEAIHVPGSCFEIRILSGKFARGGWIERNAEYDTTLAGWYDDLDSAVADLGRLRGVSAYVTPNPVKADLLGISRNKITKVRTATADDDIQAARFLFIDIDSERRAGISATNAERAKAIEARDRLLMDHPEIAEAAIYGTSGNGAWVLARIKPIADIEEARRLAASALAYLGSRYSGNGATVDATTRNPARVCACPGTLKAKGSHLPDRPWRLATLDSPDGRELVPLDLAAWVADHPAPDKTPVDQAGPIAIPGKPSASGGTDPITRARTYLSKMAPAISGQGGHNQTFDMACVLVKGFGLTIDQARPIALEWNTQCVPPWEPWEIEHKLSQADSKPDDKPRGYLLAGRPMPGEPAPSPGSRPSGGLPGDDGEPDDAAGQEANPHRLARLVLDQFSHPDRHKLIYWQGECQAWNGRHYAPMPDAELRPIIVRVIRLEFERLHGLAMERYEALLAASDDAPPPKMPRLRDVTGSLTRDVLAAIQELAHERIEDTPAQPAWLGGDHVWDAMGVLPAANSLVHLASYARGLPCTLPPTPRFFSPFAVTYDFDPDAPRPRAWSAFVESLWPDDQEAVECLQEWLGYLLTADTSMQKILMIIGPRRSGKGTIARTLRELVGEPNIAAPTLTSLAGPFGSQQLIGKSVAVCTESRLSGRVDSQAIVERLLSISGEDPQTIDRKHQAPWNGTLRTRFVLTGNSVPKLGDYSSALPSRVILLKLTNSFLGKEDRELERKLRAELPSILLWALDGWIRLMDRGRFIQPKSGAAALEELEATSNPIGLFVSEACELDPDAYAIKEQLFGAWLRWCESSGRKDAGNLQDFSSKLYSAFPEITDQRPRLEGRRIRVFSGVRLAEGPDIPF</sequence>
<dbReference type="Proteomes" id="UP000324233">
    <property type="component" value="Chromosome"/>
</dbReference>
<keyword evidence="7" id="KW-1185">Reference proteome</keyword>
<evidence type="ECO:0000256" key="4">
    <source>
        <dbReference type="SAM" id="MobiDB-lite"/>
    </source>
</evidence>
<feature type="region of interest" description="Disordered" evidence="4">
    <location>
        <begin position="16"/>
        <end position="55"/>
    </location>
</feature>
<feature type="compositionally biased region" description="Basic and acidic residues" evidence="4">
    <location>
        <begin position="392"/>
        <end position="403"/>
    </location>
</feature>
<dbReference type="Gene3D" id="3.40.50.300">
    <property type="entry name" value="P-loop containing nucleotide triphosphate hydrolases"/>
    <property type="match status" value="1"/>
</dbReference>
<dbReference type="PROSITE" id="PS51206">
    <property type="entry name" value="SF3_HELICASE_1"/>
    <property type="match status" value="1"/>
</dbReference>